<dbReference type="EMBL" id="JANFVX010000019">
    <property type="protein sequence ID" value="MCW0345798.1"/>
    <property type="molecule type" value="Genomic_DNA"/>
</dbReference>
<reference evidence="1" key="1">
    <citation type="submission" date="2022-06" db="EMBL/GenBank/DDBJ databases">
        <title>Dynamics of rice microbiomes reveals core vertical transmitted seed endophytes.</title>
        <authorList>
            <person name="Liao K."/>
            <person name="Zhang X."/>
        </authorList>
    </citation>
    <scope>NUCLEOTIDE SEQUENCE</scope>
    <source>
        <strain evidence="1">JT1-17</strain>
    </source>
</reference>
<evidence type="ECO:0000313" key="1">
    <source>
        <dbReference type="EMBL" id="MCW0345798.1"/>
    </source>
</evidence>
<dbReference type="RefSeq" id="WP_028723024.1">
    <property type="nucleotide sequence ID" value="NZ_JANFVX010000019.1"/>
</dbReference>
<protein>
    <recommendedName>
        <fullName evidence="3">Sce7726 family protein</fullName>
    </recommendedName>
</protein>
<sequence length="282" mass="33131">MNYQAISKIFSRNVVLEIAKKNRCELFRDIIMDNCPSYKTEGKSIYKIYDEMYGLLKKKYRNEYVYKNEIAKNIIRKTHKFKNVSYVNEFKVNGCIADVAIFNDTSTAYEVKTELDSFDRLDEQLSVYKDVFEFVYVVIPQSKINHALKVAHDNTGIITLNEKNILNYERSAISNKNFLSKEKMFNCLKPSEYIFLYEKVTRSKPFGRPADVKEMCRDVFVKLSIDSAQMEMLNILKARGLERFEKDHFLFLPQSLLATLLNLRLNQKSLMTLRENMVETIC</sequence>
<organism evidence="1 2">
    <name type="scientific">Pantoea ananas</name>
    <name type="common">Erwinia uredovora</name>
    <dbReference type="NCBI Taxonomy" id="553"/>
    <lineage>
        <taxon>Bacteria</taxon>
        <taxon>Pseudomonadati</taxon>
        <taxon>Pseudomonadota</taxon>
        <taxon>Gammaproteobacteria</taxon>
        <taxon>Enterobacterales</taxon>
        <taxon>Erwiniaceae</taxon>
        <taxon>Pantoea</taxon>
    </lineage>
</organism>
<accession>A0AAJ1D237</accession>
<dbReference type="InterPro" id="IPR047729">
    <property type="entry name" value="Sce7726-like"/>
</dbReference>
<proteinExistence type="predicted"/>
<comment type="caution">
    <text evidence="1">The sequence shown here is derived from an EMBL/GenBank/DDBJ whole genome shotgun (WGS) entry which is preliminary data.</text>
</comment>
<gene>
    <name evidence="1" type="ORF">NB703_003891</name>
</gene>
<name>A0AAJ1D237_PANAN</name>
<evidence type="ECO:0008006" key="3">
    <source>
        <dbReference type="Google" id="ProtNLM"/>
    </source>
</evidence>
<dbReference type="AlphaFoldDB" id="A0AAJ1D237"/>
<evidence type="ECO:0000313" key="2">
    <source>
        <dbReference type="Proteomes" id="UP001208888"/>
    </source>
</evidence>
<dbReference type="Proteomes" id="UP001208888">
    <property type="component" value="Unassembled WGS sequence"/>
</dbReference>
<dbReference type="NCBIfam" id="NF033832">
    <property type="entry name" value="sce7726_fam"/>
    <property type="match status" value="1"/>
</dbReference>